<keyword evidence="2" id="KW-0808">Transferase</keyword>
<sequence length="573" mass="63479">MIRPGDSAPLRKERGAFFTPLAIADYLAEWAVRGEMGSARAPSAEGSRDIRVLDPTCGEAVFLLAAGRRLRGKVPADGELGRHLFGVDLHQTSLDWARQLLRDEGMDAQLVKADFFDVPTPDQLGSTLPLMDAVIGNPPFVRYQKHGAEAQAKARQAALRQGVRLSGLASSWAPLLVHACAFLKPEGRLAMVLPAELLTVGYAEPIRVWLRNRFEQVHLVLFDRLQFDDAVEKVVLVLAAGSGGCDSFSLYYFDDAEDLGRVRTMENLTAALTGGGKWTDLLLPNRQRRIFKKINDEHMIPLSRYGSPELGTVTGANSFFALTDATANEFGLTEMAGQLRKIVPPGSKHLKGLSFSQPQWRRLRDAGEAVWLLCPDPDDDSPELRSYIKHGKDLGVDQAYKCRIRTPWWRPPAVSPPDLFFTYMSHRYPRMVTNSIGCTFLNSMHGIRLREEAPASARFALPLLAFNSVTMLGAEIFGRSYGGGILKMEPSEAAVLPVPNFKAMQQAWAILADDRHRIDRQLQGGRWTNVVKRVDEALLLEVLKLPSDDVAQVQEAARTLRSRRMGAEDAATV</sequence>
<dbReference type="Pfam" id="PF02384">
    <property type="entry name" value="N6_Mtase"/>
    <property type="match status" value="1"/>
</dbReference>
<dbReference type="Proteomes" id="UP000604117">
    <property type="component" value="Unassembled WGS sequence"/>
</dbReference>
<dbReference type="GO" id="GO:0032259">
    <property type="term" value="P:methylation"/>
    <property type="evidence" value="ECO:0007669"/>
    <property type="project" value="UniProtKB-KW"/>
</dbReference>
<comment type="caution">
    <text evidence="6">The sequence shown here is derived from an EMBL/GenBank/DDBJ whole genome shotgun (WGS) entry which is preliminary data.</text>
</comment>
<accession>A0ABQ4CY33</accession>
<dbReference type="Gene3D" id="3.40.50.150">
    <property type="entry name" value="Vaccinia Virus protein VP39"/>
    <property type="match status" value="1"/>
</dbReference>
<feature type="domain" description="Type II methyltransferase M.Eco57I C-terminal" evidence="5">
    <location>
        <begin position="276"/>
        <end position="539"/>
    </location>
</feature>
<evidence type="ECO:0000313" key="7">
    <source>
        <dbReference type="Proteomes" id="UP000604117"/>
    </source>
</evidence>
<dbReference type="PRINTS" id="PR00507">
    <property type="entry name" value="N12N6MTFRASE"/>
</dbReference>
<dbReference type="InterPro" id="IPR003356">
    <property type="entry name" value="DNA_methylase_A-5"/>
</dbReference>
<evidence type="ECO:0000256" key="1">
    <source>
        <dbReference type="ARBA" id="ARBA00022603"/>
    </source>
</evidence>
<evidence type="ECO:0000259" key="5">
    <source>
        <dbReference type="Pfam" id="PF22837"/>
    </source>
</evidence>
<protein>
    <submittedName>
        <fullName evidence="6">Methyltransferase</fullName>
    </submittedName>
</protein>
<gene>
    <name evidence="6" type="ORF">Asi02nite_57150</name>
</gene>
<dbReference type="Pfam" id="PF22837">
    <property type="entry name" value="M_Eco57I_C"/>
    <property type="match status" value="1"/>
</dbReference>
<dbReference type="InterPro" id="IPR029063">
    <property type="entry name" value="SAM-dependent_MTases_sf"/>
</dbReference>
<evidence type="ECO:0000313" key="6">
    <source>
        <dbReference type="EMBL" id="GIF76197.1"/>
    </source>
</evidence>
<evidence type="ECO:0000256" key="2">
    <source>
        <dbReference type="ARBA" id="ARBA00022679"/>
    </source>
</evidence>
<keyword evidence="3" id="KW-0949">S-adenosyl-L-methionine</keyword>
<dbReference type="SUPFAM" id="SSF53335">
    <property type="entry name" value="S-adenosyl-L-methionine-dependent methyltransferases"/>
    <property type="match status" value="1"/>
</dbReference>
<dbReference type="EMBL" id="BONE01000055">
    <property type="protein sequence ID" value="GIF76197.1"/>
    <property type="molecule type" value="Genomic_DNA"/>
</dbReference>
<name>A0ABQ4CY33_9ACTN</name>
<evidence type="ECO:0000256" key="3">
    <source>
        <dbReference type="ARBA" id="ARBA00022691"/>
    </source>
</evidence>
<reference evidence="6 7" key="1">
    <citation type="submission" date="2021-01" db="EMBL/GenBank/DDBJ databases">
        <title>Whole genome shotgun sequence of Asanoa siamensis NBRC 107932.</title>
        <authorList>
            <person name="Komaki H."/>
            <person name="Tamura T."/>
        </authorList>
    </citation>
    <scope>NUCLEOTIDE SEQUENCE [LARGE SCALE GENOMIC DNA]</scope>
    <source>
        <strain evidence="6 7">NBRC 107932</strain>
    </source>
</reference>
<feature type="domain" description="DNA methylase adenine-specific" evidence="4">
    <location>
        <begin position="11"/>
        <end position="204"/>
    </location>
</feature>
<dbReference type="InterPro" id="IPR054520">
    <property type="entry name" value="M_Eco57I_C"/>
</dbReference>
<evidence type="ECO:0000259" key="4">
    <source>
        <dbReference type="Pfam" id="PF02384"/>
    </source>
</evidence>
<dbReference type="GO" id="GO:0008168">
    <property type="term" value="F:methyltransferase activity"/>
    <property type="evidence" value="ECO:0007669"/>
    <property type="project" value="UniProtKB-KW"/>
</dbReference>
<dbReference type="PANTHER" id="PTHR33841">
    <property type="entry name" value="DNA METHYLTRANSFERASE YEEA-RELATED"/>
    <property type="match status" value="1"/>
</dbReference>
<dbReference type="RefSeq" id="WP_203717060.1">
    <property type="nucleotide sequence ID" value="NZ_BONE01000055.1"/>
</dbReference>
<dbReference type="PANTHER" id="PTHR33841:SF5">
    <property type="entry name" value="DNA METHYLASE (MODIFICATION METHYLASE) (METHYLTRANSFERASE)-RELATED"/>
    <property type="match status" value="1"/>
</dbReference>
<keyword evidence="1 6" id="KW-0489">Methyltransferase</keyword>
<organism evidence="6 7">
    <name type="scientific">Asanoa siamensis</name>
    <dbReference type="NCBI Taxonomy" id="926357"/>
    <lineage>
        <taxon>Bacteria</taxon>
        <taxon>Bacillati</taxon>
        <taxon>Actinomycetota</taxon>
        <taxon>Actinomycetes</taxon>
        <taxon>Micromonosporales</taxon>
        <taxon>Micromonosporaceae</taxon>
        <taxon>Asanoa</taxon>
    </lineage>
</organism>
<dbReference type="InterPro" id="IPR050953">
    <property type="entry name" value="N4_N6_ade-DNA_methylase"/>
</dbReference>
<keyword evidence="7" id="KW-1185">Reference proteome</keyword>
<proteinExistence type="predicted"/>